<dbReference type="PANTHER" id="PTHR23065">
    <property type="entry name" value="PROLINE-SERINE-THREONINE PHOSPHATASE INTERACTING PROTEIN 1"/>
    <property type="match status" value="1"/>
</dbReference>
<dbReference type="FunFam" id="2.30.30.40:FF:000312">
    <property type="entry name" value="Related to Cell division control protein 15"/>
    <property type="match status" value="1"/>
</dbReference>
<reference evidence="8" key="2">
    <citation type="submission" date="2021-10" db="EMBL/GenBank/DDBJ databases">
        <title>Phylogenomics reveals ancestral predisposition of the termite-cultivated fungus Termitomyces towards a domesticated lifestyle.</title>
        <authorList>
            <person name="Auxier B."/>
            <person name="Grum-Grzhimaylo A."/>
            <person name="Cardenas M.E."/>
            <person name="Lodge J.D."/>
            <person name="Laessoe T."/>
            <person name="Pedersen O."/>
            <person name="Smith M.E."/>
            <person name="Kuyper T.W."/>
            <person name="Franco-Molano E.A."/>
            <person name="Baroni T.J."/>
            <person name="Aanen D.K."/>
        </authorList>
    </citation>
    <scope>NUCLEOTIDE SEQUENCE</scope>
    <source>
        <strain evidence="8">AP01</strain>
        <tissue evidence="8">Mycelium</tissue>
    </source>
</reference>
<evidence type="ECO:0000256" key="6">
    <source>
        <dbReference type="SAM" id="MobiDB-lite"/>
    </source>
</evidence>
<dbReference type="AlphaFoldDB" id="A0A9P7KD36"/>
<dbReference type="Gene3D" id="2.30.30.40">
    <property type="entry name" value="SH3 Domains"/>
    <property type="match status" value="1"/>
</dbReference>
<dbReference type="Pfam" id="PF00611">
    <property type="entry name" value="FCH"/>
    <property type="match status" value="1"/>
</dbReference>
<protein>
    <recommendedName>
        <fullName evidence="7">SH3 domain-containing protein</fullName>
    </recommendedName>
</protein>
<keyword evidence="2 5" id="KW-0728">SH3 domain</keyword>
<dbReference type="PRINTS" id="PR00452">
    <property type="entry name" value="SH3DOMAIN"/>
</dbReference>
<evidence type="ECO:0000256" key="5">
    <source>
        <dbReference type="PROSITE-ProRule" id="PRU00192"/>
    </source>
</evidence>
<comment type="subcellular location">
    <subcellularLocation>
        <location evidence="1">Cytoplasm</location>
    </subcellularLocation>
</comment>
<dbReference type="PROSITE" id="PS50002">
    <property type="entry name" value="SH3"/>
    <property type="match status" value="1"/>
</dbReference>
<feature type="compositionally biased region" description="Pro residues" evidence="6">
    <location>
        <begin position="439"/>
        <end position="450"/>
    </location>
</feature>
<evidence type="ECO:0000256" key="4">
    <source>
        <dbReference type="ARBA" id="ARBA00022553"/>
    </source>
</evidence>
<organism evidence="8 9">
    <name type="scientific">Asterophora parasitica</name>
    <dbReference type="NCBI Taxonomy" id="117018"/>
    <lineage>
        <taxon>Eukaryota</taxon>
        <taxon>Fungi</taxon>
        <taxon>Dikarya</taxon>
        <taxon>Basidiomycota</taxon>
        <taxon>Agaricomycotina</taxon>
        <taxon>Agaricomycetes</taxon>
        <taxon>Agaricomycetidae</taxon>
        <taxon>Agaricales</taxon>
        <taxon>Tricholomatineae</taxon>
        <taxon>Lyophyllaceae</taxon>
        <taxon>Asterophora</taxon>
    </lineage>
</organism>
<proteinExistence type="predicted"/>
<keyword evidence="3" id="KW-0963">Cytoplasm</keyword>
<dbReference type="SMART" id="SM00326">
    <property type="entry name" value="SH3"/>
    <property type="match status" value="1"/>
</dbReference>
<name>A0A9P7KD36_9AGAR</name>
<feature type="compositionally biased region" description="Low complexity" evidence="6">
    <location>
        <begin position="451"/>
        <end position="467"/>
    </location>
</feature>
<accession>A0A9P7KD36</accession>
<dbReference type="Gene3D" id="1.20.1270.60">
    <property type="entry name" value="Arfaptin homology (AH) domain/BAR domain"/>
    <property type="match status" value="1"/>
</dbReference>
<dbReference type="GO" id="GO:0009898">
    <property type="term" value="C:cytoplasmic side of plasma membrane"/>
    <property type="evidence" value="ECO:0007669"/>
    <property type="project" value="TreeGrafter"/>
</dbReference>
<evidence type="ECO:0000313" key="8">
    <source>
        <dbReference type="EMBL" id="KAG5644505.1"/>
    </source>
</evidence>
<dbReference type="OrthoDB" id="19092at2759"/>
<keyword evidence="9" id="KW-1185">Reference proteome</keyword>
<evidence type="ECO:0000256" key="1">
    <source>
        <dbReference type="ARBA" id="ARBA00004496"/>
    </source>
</evidence>
<evidence type="ECO:0000256" key="2">
    <source>
        <dbReference type="ARBA" id="ARBA00022443"/>
    </source>
</evidence>
<reference evidence="8" key="1">
    <citation type="submission" date="2020-07" db="EMBL/GenBank/DDBJ databases">
        <authorList>
            <person name="Nieuwenhuis M."/>
            <person name="Van De Peppel L.J.J."/>
        </authorList>
    </citation>
    <scope>NUCLEOTIDE SEQUENCE</scope>
    <source>
        <strain evidence="8">AP01</strain>
        <tissue evidence="8">Mycelium</tissue>
    </source>
</reference>
<gene>
    <name evidence="8" type="ORF">DXG03_008247</name>
</gene>
<feature type="compositionally biased region" description="Pro residues" evidence="6">
    <location>
        <begin position="489"/>
        <end position="499"/>
    </location>
</feature>
<dbReference type="Proteomes" id="UP000775547">
    <property type="component" value="Unassembled WGS sequence"/>
</dbReference>
<dbReference type="InterPro" id="IPR001452">
    <property type="entry name" value="SH3_domain"/>
</dbReference>
<feature type="compositionally biased region" description="Polar residues" evidence="6">
    <location>
        <begin position="419"/>
        <end position="430"/>
    </location>
</feature>
<evidence type="ECO:0000256" key="3">
    <source>
        <dbReference type="ARBA" id="ARBA00022490"/>
    </source>
</evidence>
<comment type="caution">
    <text evidence="8">The sequence shown here is derived from an EMBL/GenBank/DDBJ whole genome shotgun (WGS) entry which is preliminary data.</text>
</comment>
<dbReference type="InterPro" id="IPR036028">
    <property type="entry name" value="SH3-like_dom_sf"/>
</dbReference>
<dbReference type="Pfam" id="PF00018">
    <property type="entry name" value="SH3_1"/>
    <property type="match status" value="1"/>
</dbReference>
<dbReference type="CDD" id="cd00174">
    <property type="entry name" value="SH3"/>
    <property type="match status" value="1"/>
</dbReference>
<feature type="domain" description="SH3" evidence="7">
    <location>
        <begin position="505"/>
        <end position="568"/>
    </location>
</feature>
<dbReference type="SUPFAM" id="SSF50044">
    <property type="entry name" value="SH3-domain"/>
    <property type="match status" value="1"/>
</dbReference>
<keyword evidence="4" id="KW-0597">Phosphoprotein</keyword>
<sequence length="568" mass="63821">MAVQAQASITSSQYANNRAPDTDSLYGSSSRDFCNSFWGPGDDGVNILFSRMRGAIKTTDELRQFWNERYAGASPVVRKFGLCYSIRAAIEEQYATRLAALSKYALGGDEIGCVLMIFPLAFLTSCRELRASLDTLRQETGSQAEAHTELASGIRSRLETPASHFHAKQVNHRRNVQAAVEKKFKTKQTQESYVAKAKEKYDGDCVRIQSYTQQLGKVQGKDLERIQLKLRRAQQTVQANEKDYANFTQVLLDLMPGWEMDWKDFCDSSQDLEEERLDFMKDHMWTYANESCEQVRTVLDQFDPERDVKNFVMDYGTGNRITVPATFIPYNFRNGSSPPELVVNSRPVAFSRVSRRIVSSSEDQQQQEINGHEPASPVSPDVSIWQQEPRPANGTPPQQPLPQPEQPQNNDRGREEGTQAGSYSTTQQVLNGYLSGPPTTEPPTPQPSQPQPQEFVPPSTVSPPSRSGSHRVSGPLPVPGNQYMREEQPPLPAPPPPQPEQETGCILFYVKALYDYNATIEEEFDFQAGDVIAVTATPDDGWWSGELLDEARREEGRHIFPSNFVCLF</sequence>
<dbReference type="EMBL" id="JABCKV010000067">
    <property type="protein sequence ID" value="KAG5644505.1"/>
    <property type="molecule type" value="Genomic_DNA"/>
</dbReference>
<dbReference type="SUPFAM" id="SSF103657">
    <property type="entry name" value="BAR/IMD domain-like"/>
    <property type="match status" value="1"/>
</dbReference>
<dbReference type="GO" id="GO:0030036">
    <property type="term" value="P:actin cytoskeleton organization"/>
    <property type="evidence" value="ECO:0007669"/>
    <property type="project" value="UniProtKB-ARBA"/>
</dbReference>
<dbReference type="GO" id="GO:0120104">
    <property type="term" value="C:mitotic actomyosin contractile ring, proximal layer"/>
    <property type="evidence" value="ECO:0007669"/>
    <property type="project" value="TreeGrafter"/>
</dbReference>
<dbReference type="InterPro" id="IPR027267">
    <property type="entry name" value="AH/BAR_dom_sf"/>
</dbReference>
<dbReference type="GO" id="GO:0005543">
    <property type="term" value="F:phospholipid binding"/>
    <property type="evidence" value="ECO:0007669"/>
    <property type="project" value="TreeGrafter"/>
</dbReference>
<dbReference type="PANTHER" id="PTHR23065:SF7">
    <property type="entry name" value="NOSTRIN, ISOFORM H"/>
    <property type="match status" value="1"/>
</dbReference>
<feature type="region of interest" description="Disordered" evidence="6">
    <location>
        <begin position="355"/>
        <end position="500"/>
    </location>
</feature>
<evidence type="ECO:0000259" key="7">
    <source>
        <dbReference type="PROSITE" id="PS50002"/>
    </source>
</evidence>
<evidence type="ECO:0000313" key="9">
    <source>
        <dbReference type="Proteomes" id="UP000775547"/>
    </source>
</evidence>
<dbReference type="InterPro" id="IPR001060">
    <property type="entry name" value="FCH_dom"/>
</dbReference>